<sequence length="159" mass="18049">MALWMEPGSDPTTERERADLDAISAIKDSSTLELKEKGNEYVKMGKAHYSDAIDCYTRAINQKALNDHENSLIYSNRAHVNLLLGNYRRALEDAKEAIKLSSTNVKNFVDVLNCQTCFQIMILHYHGTRKALTPGNRLSCTMRSVSSSYIRSLYGIWRV</sequence>
<dbReference type="PROSITE" id="PS50005">
    <property type="entry name" value="TPR"/>
    <property type="match status" value="1"/>
</dbReference>
<dbReference type="SMART" id="SM00028">
    <property type="entry name" value="TPR"/>
    <property type="match status" value="2"/>
</dbReference>
<dbReference type="InterPro" id="IPR019734">
    <property type="entry name" value="TPR_rpt"/>
</dbReference>
<evidence type="ECO:0000256" key="1">
    <source>
        <dbReference type="PROSITE-ProRule" id="PRU00339"/>
    </source>
</evidence>
<proteinExistence type="predicted"/>
<dbReference type="InterPro" id="IPR011990">
    <property type="entry name" value="TPR-like_helical_dom_sf"/>
</dbReference>
<dbReference type="GO" id="GO:0005634">
    <property type="term" value="C:nucleus"/>
    <property type="evidence" value="ECO:0007669"/>
    <property type="project" value="TreeGrafter"/>
</dbReference>
<keyword evidence="1" id="KW-0802">TPR repeat</keyword>
<dbReference type="EMBL" id="QPKB01001322">
    <property type="protein sequence ID" value="RWR98301.1"/>
    <property type="molecule type" value="Genomic_DNA"/>
</dbReference>
<evidence type="ECO:0000313" key="3">
    <source>
        <dbReference type="Proteomes" id="UP000283530"/>
    </source>
</evidence>
<reference evidence="2 3" key="1">
    <citation type="journal article" date="2019" name="Nat. Plants">
        <title>Stout camphor tree genome fills gaps in understanding of flowering plant genome evolution.</title>
        <authorList>
            <person name="Chaw S.M."/>
            <person name="Liu Y.C."/>
            <person name="Wu Y.W."/>
            <person name="Wang H.Y."/>
            <person name="Lin C.I."/>
            <person name="Wu C.S."/>
            <person name="Ke H.M."/>
            <person name="Chang L.Y."/>
            <person name="Hsu C.Y."/>
            <person name="Yang H.T."/>
            <person name="Sudianto E."/>
            <person name="Hsu M.H."/>
            <person name="Wu K.P."/>
            <person name="Wang L.N."/>
            <person name="Leebens-Mack J.H."/>
            <person name="Tsai I.J."/>
        </authorList>
    </citation>
    <scope>NUCLEOTIDE SEQUENCE [LARGE SCALE GENOMIC DNA]</scope>
    <source>
        <strain evidence="3">cv. Chaw 1501</strain>
        <tissue evidence="2">Young leaves</tissue>
    </source>
</reference>
<dbReference type="SUPFAM" id="SSF48452">
    <property type="entry name" value="TPR-like"/>
    <property type="match status" value="1"/>
</dbReference>
<dbReference type="GO" id="GO:0006457">
    <property type="term" value="P:protein folding"/>
    <property type="evidence" value="ECO:0007669"/>
    <property type="project" value="TreeGrafter"/>
</dbReference>
<feature type="repeat" description="TPR" evidence="1">
    <location>
        <begin position="71"/>
        <end position="104"/>
    </location>
</feature>
<protein>
    <submittedName>
        <fullName evidence="2">Tetratricopeptide repeat protein 4</fullName>
    </submittedName>
</protein>
<dbReference type="PANTHER" id="PTHR46035:SF1">
    <property type="entry name" value="TETRATRICOPEPTIDE REPEAT PROTEIN 4"/>
    <property type="match status" value="1"/>
</dbReference>
<gene>
    <name evidence="2" type="ORF">CKAN_02783300</name>
</gene>
<accession>A0A3S3NMU3</accession>
<dbReference type="Proteomes" id="UP000283530">
    <property type="component" value="Unassembled WGS sequence"/>
</dbReference>
<dbReference type="GO" id="GO:0005829">
    <property type="term" value="C:cytosol"/>
    <property type="evidence" value="ECO:0007669"/>
    <property type="project" value="TreeGrafter"/>
</dbReference>
<name>A0A3S3NMU3_9MAGN</name>
<dbReference type="AlphaFoldDB" id="A0A3S3NMU3"/>
<dbReference type="GO" id="GO:0051879">
    <property type="term" value="F:Hsp90 protein binding"/>
    <property type="evidence" value="ECO:0007669"/>
    <property type="project" value="TreeGrafter"/>
</dbReference>
<dbReference type="OrthoDB" id="420195at2759"/>
<dbReference type="Gene3D" id="1.25.40.10">
    <property type="entry name" value="Tetratricopeptide repeat domain"/>
    <property type="match status" value="1"/>
</dbReference>
<dbReference type="GO" id="GO:0030544">
    <property type="term" value="F:Hsp70 protein binding"/>
    <property type="evidence" value="ECO:0007669"/>
    <property type="project" value="TreeGrafter"/>
</dbReference>
<dbReference type="STRING" id="337451.A0A3S3NMU3"/>
<keyword evidence="3" id="KW-1185">Reference proteome</keyword>
<organism evidence="2 3">
    <name type="scientific">Cinnamomum micranthum f. kanehirae</name>
    <dbReference type="NCBI Taxonomy" id="337451"/>
    <lineage>
        <taxon>Eukaryota</taxon>
        <taxon>Viridiplantae</taxon>
        <taxon>Streptophyta</taxon>
        <taxon>Embryophyta</taxon>
        <taxon>Tracheophyta</taxon>
        <taxon>Spermatophyta</taxon>
        <taxon>Magnoliopsida</taxon>
        <taxon>Magnoliidae</taxon>
        <taxon>Laurales</taxon>
        <taxon>Lauraceae</taxon>
        <taxon>Cinnamomum</taxon>
    </lineage>
</organism>
<dbReference type="PANTHER" id="PTHR46035">
    <property type="entry name" value="TETRATRICOPEPTIDE REPEAT PROTEIN 4"/>
    <property type="match status" value="1"/>
</dbReference>
<evidence type="ECO:0000313" key="2">
    <source>
        <dbReference type="EMBL" id="RWR98301.1"/>
    </source>
</evidence>
<comment type="caution">
    <text evidence="2">The sequence shown here is derived from an EMBL/GenBank/DDBJ whole genome shotgun (WGS) entry which is preliminary data.</text>
</comment>